<dbReference type="InterPro" id="IPR029069">
    <property type="entry name" value="HotDog_dom_sf"/>
</dbReference>
<protein>
    <submittedName>
        <fullName evidence="5">Bifunctional enoyl-CoA hydratase/phosphate acetyltransferase</fullName>
    </submittedName>
</protein>
<keyword evidence="2" id="KW-0012">Acyltransferase</keyword>
<feature type="domain" description="Phosphate acetyl/butaryl transferase" evidence="3">
    <location>
        <begin position="253"/>
        <end position="465"/>
    </location>
</feature>
<dbReference type="CDD" id="cd03449">
    <property type="entry name" value="R_hydratase"/>
    <property type="match status" value="1"/>
</dbReference>
<dbReference type="PANTHER" id="PTHR43356:SF2">
    <property type="entry name" value="PHOSPHATE ACETYLTRANSFERASE"/>
    <property type="match status" value="1"/>
</dbReference>
<name>A0ABW9SLM9_9BURK</name>
<dbReference type="NCBIfam" id="NF008852">
    <property type="entry name" value="PRK11890.1"/>
    <property type="match status" value="1"/>
</dbReference>
<dbReference type="Pfam" id="PF01515">
    <property type="entry name" value="PTA_PTB"/>
    <property type="match status" value="1"/>
</dbReference>
<evidence type="ECO:0000259" key="4">
    <source>
        <dbReference type="Pfam" id="PF01575"/>
    </source>
</evidence>
<dbReference type="SUPFAM" id="SSF54637">
    <property type="entry name" value="Thioesterase/thiol ester dehydrase-isomerase"/>
    <property type="match status" value="1"/>
</dbReference>
<reference evidence="5 6" key="1">
    <citation type="submission" date="2019-11" db="EMBL/GenBank/DDBJ databases">
        <title>Type strains purchased from KCTC, JCM and DSMZ.</title>
        <authorList>
            <person name="Lu H."/>
        </authorList>
    </citation>
    <scope>NUCLEOTIDE SEQUENCE [LARGE SCALE GENOMIC DNA]</scope>
    <source>
        <strain evidence="5 6">DSM 103461</strain>
    </source>
</reference>
<sequence length="477" mass="49912">MTDAVNDAGNTTHAQQDIIENITYAELSVGQSARLCRTLTENDIAAFAAVSGDINPAHVDTEYADHTLFHGVIAHGMWGAALISRLLGTMLPGPGTIYLGQTLKFLKPVRIGDELRITATVASKEDEKKHVTLDCEIKNQNGAVVLSGLATVIAPTEKVRRPRTQLPPLYMPSRHQYTSLLASVASLPAVRCAVVHPCDAASLRGALEAGHKGLIVPVLIGPQQKIQAVAAEAGLSLQEVELLDVPYSHAAAARAVQLAASGAVEMLMKGSLHTDELISAVLAEPALRTKSRLSHVFRLEVPMYDKVLLISDGALHIQPDLNDKADIIRNAIALAHALGTPSPKVAILSAVETVTPKIPSTLDAAALCKMAERGQITGGELDGPLAFDNAISPAAARAKGITSGVAGHADILIAPDLEAGNLLAKQLEYLAGAAACGVVLGATVPIALTSRADPAEARTASAALALLLAHSYRQQRP</sequence>
<dbReference type="SUPFAM" id="SSF53659">
    <property type="entry name" value="Isocitrate/Isopropylmalate dehydrogenase-like"/>
    <property type="match status" value="1"/>
</dbReference>
<dbReference type="InterPro" id="IPR002539">
    <property type="entry name" value="MaoC-like_dom"/>
</dbReference>
<comment type="caution">
    <text evidence="5">The sequence shown here is derived from an EMBL/GenBank/DDBJ whole genome shotgun (WGS) entry which is preliminary data.</text>
</comment>
<keyword evidence="1" id="KW-0808">Transferase</keyword>
<gene>
    <name evidence="5" type="ORF">GM655_06845</name>
</gene>
<dbReference type="InterPro" id="IPR003965">
    <property type="entry name" value="Fatty_acid_synthase"/>
</dbReference>
<dbReference type="RefSeq" id="WP_155433786.1">
    <property type="nucleotide sequence ID" value="NZ_JBHLXK010000003.1"/>
</dbReference>
<dbReference type="InterPro" id="IPR002505">
    <property type="entry name" value="PTA_PTB"/>
</dbReference>
<dbReference type="PANTHER" id="PTHR43356">
    <property type="entry name" value="PHOSPHATE ACETYLTRANSFERASE"/>
    <property type="match status" value="1"/>
</dbReference>
<dbReference type="PRINTS" id="PR01483">
    <property type="entry name" value="FASYNTHASE"/>
</dbReference>
<dbReference type="InterPro" id="IPR050500">
    <property type="entry name" value="Phos_Acetyltrans/Butyryltrans"/>
</dbReference>
<evidence type="ECO:0000256" key="1">
    <source>
        <dbReference type="ARBA" id="ARBA00022679"/>
    </source>
</evidence>
<accession>A0ABW9SLM9</accession>
<dbReference type="Gene3D" id="3.40.718.10">
    <property type="entry name" value="Isopropylmalate Dehydrogenase"/>
    <property type="match status" value="1"/>
</dbReference>
<keyword evidence="6" id="KW-1185">Reference proteome</keyword>
<dbReference type="EMBL" id="WNKW01000001">
    <property type="protein sequence ID" value="MTW32541.1"/>
    <property type="molecule type" value="Genomic_DNA"/>
</dbReference>
<organism evidence="5 6">
    <name type="scientific">Pseudoduganella danionis</name>
    <dbReference type="NCBI Taxonomy" id="1890295"/>
    <lineage>
        <taxon>Bacteria</taxon>
        <taxon>Pseudomonadati</taxon>
        <taxon>Pseudomonadota</taxon>
        <taxon>Betaproteobacteria</taxon>
        <taxon>Burkholderiales</taxon>
        <taxon>Oxalobacteraceae</taxon>
        <taxon>Telluria group</taxon>
        <taxon>Pseudoduganella</taxon>
    </lineage>
</organism>
<dbReference type="Gene3D" id="3.10.129.10">
    <property type="entry name" value="Hotdog Thioesterase"/>
    <property type="match status" value="1"/>
</dbReference>
<evidence type="ECO:0000256" key="2">
    <source>
        <dbReference type="ARBA" id="ARBA00023315"/>
    </source>
</evidence>
<evidence type="ECO:0000313" key="6">
    <source>
        <dbReference type="Proteomes" id="UP000735592"/>
    </source>
</evidence>
<dbReference type="NCBIfam" id="NF006045">
    <property type="entry name" value="PRK08190.1"/>
    <property type="match status" value="1"/>
</dbReference>
<feature type="domain" description="MaoC-like" evidence="4">
    <location>
        <begin position="34"/>
        <end position="130"/>
    </location>
</feature>
<evidence type="ECO:0000313" key="5">
    <source>
        <dbReference type="EMBL" id="MTW32541.1"/>
    </source>
</evidence>
<evidence type="ECO:0000259" key="3">
    <source>
        <dbReference type="Pfam" id="PF01515"/>
    </source>
</evidence>
<dbReference type="Pfam" id="PF01575">
    <property type="entry name" value="MaoC_dehydratas"/>
    <property type="match status" value="1"/>
</dbReference>
<dbReference type="Proteomes" id="UP000735592">
    <property type="component" value="Unassembled WGS sequence"/>
</dbReference>
<proteinExistence type="predicted"/>